<feature type="compositionally biased region" description="Low complexity" evidence="6">
    <location>
        <begin position="569"/>
        <end position="596"/>
    </location>
</feature>
<dbReference type="InterPro" id="IPR045270">
    <property type="entry name" value="STKc_AGC"/>
</dbReference>
<name>A0A814EZJ4_9BILA</name>
<evidence type="ECO:0000256" key="6">
    <source>
        <dbReference type="SAM" id="MobiDB-lite"/>
    </source>
</evidence>
<evidence type="ECO:0000313" key="8">
    <source>
        <dbReference type="EMBL" id="CAF0975979.1"/>
    </source>
</evidence>
<sequence>MGNKNSSSHLTNHRSKRSFHHQKSNHYITNNDHIYSKFDTSSSYQSSNSKKHGPSPRFRRRHARQVHLDKKSKKAQTISSYLNVSLQSIGDRTISLFSRSFNFLHPSLSSSPICLLDNNNRQELSITNENNHEFHIGTHSGVYRNQSRRKYQTSSLRNPYRRSSTNFPVHGHEALFLPEFSIKGKITEADFEVIDIIARGAFGNVIQVCSIHDRQTYAMKIMSKSQIVKDNAVQQVKDEVTIAQSCLSHPFIVHTHFYWQSRRYLYIITDYVENGELLSLWLRIRRFPQLIVKIYIAQVAMVLDYLHRNGIIYRDVKMENILLDENGNIKIIDFGLSKWLLLGQKTSTICGTLQYIAPEVLSVRPYDHRVDWWSLGILMYACLFGEYPVSATKDHVTMANKVLNHTFNLPSIALENKFQVKELLLHLLEKNPNQRLCSLDELRQTSFMSKIDFNHIYSKSYSPLEILINTKSQWRNELILHYNYRQKEIKNKKNSSSSTSSSLLSSSIRNKKFFFEWTIETLSTTCRLALSSDSSINTQSVSTSNKTDQNPVVFSDLFPYKISLKSLTETSSKTQTSTDTKPGKTTLDNTKTNSTTGADSKSDTPSNADNTVSVMKSPFKTKSNNRSKPDSSSTNQTGSLNKSKNELKLVRHLH</sequence>
<comment type="caution">
    <text evidence="8">The sequence shown here is derived from an EMBL/GenBank/DDBJ whole genome shotgun (WGS) entry which is preliminary data.</text>
</comment>
<dbReference type="EMBL" id="CAJNOT010000421">
    <property type="protein sequence ID" value="CAF0975979.1"/>
    <property type="molecule type" value="Genomic_DNA"/>
</dbReference>
<organism evidence="8 10">
    <name type="scientific">Rotaria sordida</name>
    <dbReference type="NCBI Taxonomy" id="392033"/>
    <lineage>
        <taxon>Eukaryota</taxon>
        <taxon>Metazoa</taxon>
        <taxon>Spiralia</taxon>
        <taxon>Gnathifera</taxon>
        <taxon>Rotifera</taxon>
        <taxon>Eurotatoria</taxon>
        <taxon>Bdelloidea</taxon>
        <taxon>Philodinida</taxon>
        <taxon>Philodinidae</taxon>
        <taxon>Rotaria</taxon>
    </lineage>
</organism>
<dbReference type="PANTHER" id="PTHR24355:SF1">
    <property type="entry name" value="RIBOSOMAL PROTEIN S6 KINASE-RELATED PROTEIN"/>
    <property type="match status" value="1"/>
</dbReference>
<keyword evidence="1" id="KW-0723">Serine/threonine-protein kinase</keyword>
<evidence type="ECO:0000256" key="5">
    <source>
        <dbReference type="ARBA" id="ARBA00022840"/>
    </source>
</evidence>
<dbReference type="PROSITE" id="PS50011">
    <property type="entry name" value="PROTEIN_KINASE_DOM"/>
    <property type="match status" value="1"/>
</dbReference>
<feature type="region of interest" description="Disordered" evidence="6">
    <location>
        <begin position="1"/>
        <end position="22"/>
    </location>
</feature>
<dbReference type="GO" id="GO:0004674">
    <property type="term" value="F:protein serine/threonine kinase activity"/>
    <property type="evidence" value="ECO:0007669"/>
    <property type="project" value="UniProtKB-KW"/>
</dbReference>
<evidence type="ECO:0000313" key="10">
    <source>
        <dbReference type="Proteomes" id="UP000663864"/>
    </source>
</evidence>
<dbReference type="GO" id="GO:0005524">
    <property type="term" value="F:ATP binding"/>
    <property type="evidence" value="ECO:0007669"/>
    <property type="project" value="UniProtKB-KW"/>
</dbReference>
<keyword evidence="2" id="KW-0808">Transferase</keyword>
<dbReference type="Gene3D" id="1.10.510.10">
    <property type="entry name" value="Transferase(Phosphotransferase) domain 1"/>
    <property type="match status" value="1"/>
</dbReference>
<dbReference type="Gene3D" id="3.30.200.20">
    <property type="entry name" value="Phosphorylase Kinase, domain 1"/>
    <property type="match status" value="1"/>
</dbReference>
<gene>
    <name evidence="9" type="ORF">JBS370_LOCUS7596</name>
    <name evidence="8" type="ORF">ZHD862_LOCUS11254</name>
</gene>
<dbReference type="EMBL" id="CAJOBD010000456">
    <property type="protein sequence ID" value="CAF3671917.1"/>
    <property type="molecule type" value="Genomic_DNA"/>
</dbReference>
<dbReference type="SUPFAM" id="SSF56112">
    <property type="entry name" value="Protein kinase-like (PK-like)"/>
    <property type="match status" value="1"/>
</dbReference>
<accession>A0A814EZJ4</accession>
<proteinExistence type="predicted"/>
<feature type="compositionally biased region" description="Basic and acidic residues" evidence="6">
    <location>
        <begin position="643"/>
        <end position="654"/>
    </location>
</feature>
<dbReference type="CDD" id="cd05123">
    <property type="entry name" value="STKc_AGC"/>
    <property type="match status" value="1"/>
</dbReference>
<evidence type="ECO:0000256" key="1">
    <source>
        <dbReference type="ARBA" id="ARBA00022527"/>
    </source>
</evidence>
<dbReference type="Pfam" id="PF00069">
    <property type="entry name" value="Pkinase"/>
    <property type="match status" value="1"/>
</dbReference>
<feature type="region of interest" description="Disordered" evidence="6">
    <location>
        <begin position="569"/>
        <end position="654"/>
    </location>
</feature>
<protein>
    <recommendedName>
        <fullName evidence="7">Protein kinase domain-containing protein</fullName>
    </recommendedName>
</protein>
<evidence type="ECO:0000256" key="4">
    <source>
        <dbReference type="ARBA" id="ARBA00022777"/>
    </source>
</evidence>
<evidence type="ECO:0000313" key="9">
    <source>
        <dbReference type="EMBL" id="CAF3671917.1"/>
    </source>
</evidence>
<keyword evidence="4" id="KW-0418">Kinase</keyword>
<keyword evidence="5" id="KW-0067">ATP-binding</keyword>
<feature type="region of interest" description="Disordered" evidence="6">
    <location>
        <begin position="39"/>
        <end position="74"/>
    </location>
</feature>
<feature type="compositionally biased region" description="Polar residues" evidence="6">
    <location>
        <begin position="1"/>
        <end position="10"/>
    </location>
</feature>
<feature type="compositionally biased region" description="Polar residues" evidence="6">
    <location>
        <begin position="597"/>
        <end position="642"/>
    </location>
</feature>
<feature type="compositionally biased region" description="Basic residues" evidence="6">
    <location>
        <begin position="11"/>
        <end position="22"/>
    </location>
</feature>
<feature type="domain" description="Protein kinase" evidence="7">
    <location>
        <begin position="191"/>
        <end position="448"/>
    </location>
</feature>
<reference evidence="8" key="1">
    <citation type="submission" date="2021-02" db="EMBL/GenBank/DDBJ databases">
        <authorList>
            <person name="Nowell W R."/>
        </authorList>
    </citation>
    <scope>NUCLEOTIDE SEQUENCE</scope>
</reference>
<dbReference type="InterPro" id="IPR000719">
    <property type="entry name" value="Prot_kinase_dom"/>
</dbReference>
<dbReference type="InterPro" id="IPR011009">
    <property type="entry name" value="Kinase-like_dom_sf"/>
</dbReference>
<dbReference type="Proteomes" id="UP000663836">
    <property type="component" value="Unassembled WGS sequence"/>
</dbReference>
<feature type="compositionally biased region" description="Basic residues" evidence="6">
    <location>
        <begin position="49"/>
        <end position="74"/>
    </location>
</feature>
<dbReference type="SMART" id="SM00220">
    <property type="entry name" value="S_TKc"/>
    <property type="match status" value="1"/>
</dbReference>
<dbReference type="InterPro" id="IPR008271">
    <property type="entry name" value="Ser/Thr_kinase_AS"/>
</dbReference>
<dbReference type="Proteomes" id="UP000663864">
    <property type="component" value="Unassembled WGS sequence"/>
</dbReference>
<evidence type="ECO:0000256" key="2">
    <source>
        <dbReference type="ARBA" id="ARBA00022679"/>
    </source>
</evidence>
<keyword evidence="3" id="KW-0547">Nucleotide-binding</keyword>
<dbReference type="PROSITE" id="PS00108">
    <property type="entry name" value="PROTEIN_KINASE_ST"/>
    <property type="match status" value="1"/>
</dbReference>
<evidence type="ECO:0000256" key="3">
    <source>
        <dbReference type="ARBA" id="ARBA00022741"/>
    </source>
</evidence>
<dbReference type="AlphaFoldDB" id="A0A814EZJ4"/>
<evidence type="ECO:0000259" key="7">
    <source>
        <dbReference type="PROSITE" id="PS50011"/>
    </source>
</evidence>
<dbReference type="PANTHER" id="PTHR24355">
    <property type="entry name" value="G PROTEIN-COUPLED RECEPTOR KINASE/RIBOSOMAL PROTEIN S6 KINASE"/>
    <property type="match status" value="1"/>
</dbReference>